<name>A0A9N8EN61_9STRA</name>
<proteinExistence type="predicted"/>
<dbReference type="InterPro" id="IPR001611">
    <property type="entry name" value="Leu-rich_rpt"/>
</dbReference>
<keyword evidence="3" id="KW-0675">Receptor</keyword>
<accession>A0A9N8EN61</accession>
<keyword evidence="4" id="KW-1185">Reference proteome</keyword>
<organism evidence="3 4">
    <name type="scientific">Seminavis robusta</name>
    <dbReference type="NCBI Taxonomy" id="568900"/>
    <lineage>
        <taxon>Eukaryota</taxon>
        <taxon>Sar</taxon>
        <taxon>Stramenopiles</taxon>
        <taxon>Ochrophyta</taxon>
        <taxon>Bacillariophyta</taxon>
        <taxon>Bacillariophyceae</taxon>
        <taxon>Bacillariophycidae</taxon>
        <taxon>Naviculales</taxon>
        <taxon>Naviculaceae</taxon>
        <taxon>Seminavis</taxon>
    </lineage>
</organism>
<evidence type="ECO:0000256" key="2">
    <source>
        <dbReference type="ARBA" id="ARBA00022737"/>
    </source>
</evidence>
<evidence type="ECO:0000256" key="1">
    <source>
        <dbReference type="ARBA" id="ARBA00022614"/>
    </source>
</evidence>
<sequence length="459" mass="50583">MRDAVAAPKIETVLTFILGREYFVTVEDSGQGYDNDLTEFFLDARQKAFDWIVNQDPMQLEYDSSNLVQRFLLVLFYFQTTRHQPWKQCNPPATAQGSSSSNFCYRNHPVTGETTNGIWGDQWLTKSHECQWAGVVCETVESKEKTVAELSLYGNHLNGPLPWEITQLPELTDLRLSKNILSGVLPPGLLFLDSSPLRSLDLDGNKFIGTVPARWFESLNEGTAQLTSLAVSSNRLTGTIPTEVCLLPLNRLVLENNTLTGPLPREIVNQTSLTHLYLGKNDLTGTLPSEIGLLTNLQILDLNNAYISGPLPSEIGLPSLLYQIILSNTNMEGTIPEELYTTGSDLDVLLLDSCNLSGSISSSLGLLTNLKWLHLSNNNFYGPLPNEIEALTNLRHLLVNGNQFTGTVPESVCQNLYVEGEFSNKVVADCLPNPETGVPFIQCSCCTSCCDDTGVCLAN</sequence>
<comment type="caution">
    <text evidence="3">The sequence shown here is derived from an EMBL/GenBank/DDBJ whole genome shotgun (WGS) entry which is preliminary data.</text>
</comment>
<dbReference type="Proteomes" id="UP001153069">
    <property type="component" value="Unassembled WGS sequence"/>
</dbReference>
<dbReference type="PANTHER" id="PTHR48010">
    <property type="entry name" value="OS05G0588300 PROTEIN"/>
    <property type="match status" value="1"/>
</dbReference>
<dbReference type="OrthoDB" id="6149831at2759"/>
<dbReference type="Pfam" id="PF00560">
    <property type="entry name" value="LRR_1"/>
    <property type="match status" value="5"/>
</dbReference>
<gene>
    <name evidence="3" type="ORF">SEMRO_1268_G257740.1</name>
</gene>
<dbReference type="AlphaFoldDB" id="A0A9N8EN61"/>
<keyword evidence="1" id="KW-0433">Leucine-rich repeat</keyword>
<evidence type="ECO:0000313" key="4">
    <source>
        <dbReference type="Proteomes" id="UP001153069"/>
    </source>
</evidence>
<protein>
    <submittedName>
        <fullName evidence="3">Receptor-like</fullName>
    </submittedName>
</protein>
<reference evidence="3" key="1">
    <citation type="submission" date="2020-06" db="EMBL/GenBank/DDBJ databases">
        <authorList>
            <consortium name="Plant Systems Biology data submission"/>
        </authorList>
    </citation>
    <scope>NUCLEOTIDE SEQUENCE</scope>
    <source>
        <strain evidence="3">D6</strain>
    </source>
</reference>
<evidence type="ECO:0000313" key="3">
    <source>
        <dbReference type="EMBL" id="CAB9522104.1"/>
    </source>
</evidence>
<keyword evidence="2" id="KW-0677">Repeat</keyword>
<dbReference type="InterPro" id="IPR050994">
    <property type="entry name" value="At_inactive_RLKs"/>
</dbReference>
<dbReference type="FunFam" id="3.80.10.10:FF:000041">
    <property type="entry name" value="LRR receptor-like serine/threonine-protein kinase ERECTA"/>
    <property type="match status" value="1"/>
</dbReference>
<dbReference type="PANTHER" id="PTHR48010:SF58">
    <property type="entry name" value="RECEPTOR PROTEIN KINASE-LIKE PROTEIN ZAR1"/>
    <property type="match status" value="1"/>
</dbReference>
<dbReference type="InterPro" id="IPR032675">
    <property type="entry name" value="LRR_dom_sf"/>
</dbReference>
<dbReference type="SUPFAM" id="SSF52058">
    <property type="entry name" value="L domain-like"/>
    <property type="match status" value="1"/>
</dbReference>
<dbReference type="Gene3D" id="3.80.10.10">
    <property type="entry name" value="Ribonuclease Inhibitor"/>
    <property type="match status" value="3"/>
</dbReference>
<dbReference type="EMBL" id="CAICTM010001266">
    <property type="protein sequence ID" value="CAB9522104.1"/>
    <property type="molecule type" value="Genomic_DNA"/>
</dbReference>